<protein>
    <submittedName>
        <fullName evidence="2">OLC1v1005061C1</fullName>
    </submittedName>
</protein>
<accession>A0AAV1DEC6</accession>
<proteinExistence type="predicted"/>
<feature type="compositionally biased region" description="Basic residues" evidence="1">
    <location>
        <begin position="1"/>
        <end position="12"/>
    </location>
</feature>
<evidence type="ECO:0000313" key="3">
    <source>
        <dbReference type="Proteomes" id="UP001161247"/>
    </source>
</evidence>
<reference evidence="2" key="1">
    <citation type="submission" date="2023-03" db="EMBL/GenBank/DDBJ databases">
        <authorList>
            <person name="Julca I."/>
        </authorList>
    </citation>
    <scope>NUCLEOTIDE SEQUENCE</scope>
</reference>
<keyword evidence="3" id="KW-1185">Reference proteome</keyword>
<sequence>MASRKKKGKVQTKPRTATQSPNEFLGSTSTQRVEGTKGKSNGNRTILQQEKELTRLVAAIEEGAKWKDVSKGLNSKDVMTAKVVGESPSFSEVKGKGKEQVLDNPANTNATKGDTAGIPTPEGSYDSRLLMVLS</sequence>
<evidence type="ECO:0000256" key="1">
    <source>
        <dbReference type="SAM" id="MobiDB-lite"/>
    </source>
</evidence>
<feature type="compositionally biased region" description="Polar residues" evidence="1">
    <location>
        <begin position="13"/>
        <end position="46"/>
    </location>
</feature>
<dbReference type="AlphaFoldDB" id="A0AAV1DEC6"/>
<feature type="region of interest" description="Disordered" evidence="1">
    <location>
        <begin position="1"/>
        <end position="46"/>
    </location>
</feature>
<name>A0AAV1DEC6_OLDCO</name>
<feature type="region of interest" description="Disordered" evidence="1">
    <location>
        <begin position="89"/>
        <end position="134"/>
    </location>
</feature>
<dbReference type="Proteomes" id="UP001161247">
    <property type="component" value="Chromosome 5"/>
</dbReference>
<evidence type="ECO:0000313" key="2">
    <source>
        <dbReference type="EMBL" id="CAI9106013.1"/>
    </source>
</evidence>
<dbReference type="EMBL" id="OX459122">
    <property type="protein sequence ID" value="CAI9106013.1"/>
    <property type="molecule type" value="Genomic_DNA"/>
</dbReference>
<organism evidence="2 3">
    <name type="scientific">Oldenlandia corymbosa var. corymbosa</name>
    <dbReference type="NCBI Taxonomy" id="529605"/>
    <lineage>
        <taxon>Eukaryota</taxon>
        <taxon>Viridiplantae</taxon>
        <taxon>Streptophyta</taxon>
        <taxon>Embryophyta</taxon>
        <taxon>Tracheophyta</taxon>
        <taxon>Spermatophyta</taxon>
        <taxon>Magnoliopsida</taxon>
        <taxon>eudicotyledons</taxon>
        <taxon>Gunneridae</taxon>
        <taxon>Pentapetalae</taxon>
        <taxon>asterids</taxon>
        <taxon>lamiids</taxon>
        <taxon>Gentianales</taxon>
        <taxon>Rubiaceae</taxon>
        <taxon>Rubioideae</taxon>
        <taxon>Spermacoceae</taxon>
        <taxon>Hedyotis-Oldenlandia complex</taxon>
        <taxon>Oldenlandia</taxon>
    </lineage>
</organism>
<gene>
    <name evidence="2" type="ORF">OLC1_LOCUS14598</name>
</gene>